<protein>
    <recommendedName>
        <fullName evidence="2">Protein kinase domain-containing protein</fullName>
    </recommendedName>
</protein>
<dbReference type="SUPFAM" id="SSF56112">
    <property type="entry name" value="Protein kinase-like (PK-like)"/>
    <property type="match status" value="1"/>
</dbReference>
<dbReference type="GO" id="GO:0016020">
    <property type="term" value="C:membrane"/>
    <property type="evidence" value="ECO:0007669"/>
    <property type="project" value="TreeGrafter"/>
</dbReference>
<organism evidence="3 4">
    <name type="scientific">Nyssa sinensis</name>
    <dbReference type="NCBI Taxonomy" id="561372"/>
    <lineage>
        <taxon>Eukaryota</taxon>
        <taxon>Viridiplantae</taxon>
        <taxon>Streptophyta</taxon>
        <taxon>Embryophyta</taxon>
        <taxon>Tracheophyta</taxon>
        <taxon>Spermatophyta</taxon>
        <taxon>Magnoliopsida</taxon>
        <taxon>eudicotyledons</taxon>
        <taxon>Gunneridae</taxon>
        <taxon>Pentapetalae</taxon>
        <taxon>asterids</taxon>
        <taxon>Cornales</taxon>
        <taxon>Nyssaceae</taxon>
        <taxon>Nyssa</taxon>
    </lineage>
</organism>
<dbReference type="GO" id="GO:0004672">
    <property type="term" value="F:protein kinase activity"/>
    <property type="evidence" value="ECO:0007669"/>
    <property type="project" value="InterPro"/>
</dbReference>
<sequence length="151" mass="16727">MLPQLVYDTVKFSLTPEYGIGNEVSTYGDIYSYGVLLLEMVTGKRPTDSMFDGGLDLHNYAKMTLPDRVMQIVDPSLHSAIASDEATTSSHNPRHSRNGGKTEECLKSLVEIGVACSMEAPQDRMDMSEVVTELHLLRDILLPVRVPRQTA</sequence>
<evidence type="ECO:0000313" key="3">
    <source>
        <dbReference type="EMBL" id="KAA8528042.1"/>
    </source>
</evidence>
<feature type="region of interest" description="Disordered" evidence="1">
    <location>
        <begin position="83"/>
        <end position="102"/>
    </location>
</feature>
<dbReference type="AlphaFoldDB" id="A0A5J5ADU0"/>
<name>A0A5J5ADU0_9ASTE</name>
<evidence type="ECO:0000256" key="1">
    <source>
        <dbReference type="SAM" id="MobiDB-lite"/>
    </source>
</evidence>
<dbReference type="EMBL" id="CM018045">
    <property type="protein sequence ID" value="KAA8528042.1"/>
    <property type="molecule type" value="Genomic_DNA"/>
</dbReference>
<dbReference type="InterPro" id="IPR001245">
    <property type="entry name" value="Ser-Thr/Tyr_kinase_cat_dom"/>
</dbReference>
<accession>A0A5J5ADU0</accession>
<evidence type="ECO:0000259" key="2">
    <source>
        <dbReference type="PROSITE" id="PS50011"/>
    </source>
</evidence>
<dbReference type="PANTHER" id="PTHR48055">
    <property type="entry name" value="LEUCINE-RICH REPEAT RECEPTOR PROTEIN KINASE EMS1"/>
    <property type="match status" value="1"/>
</dbReference>
<proteinExistence type="predicted"/>
<dbReference type="InterPro" id="IPR051564">
    <property type="entry name" value="LRR_receptor-like_kinase"/>
</dbReference>
<dbReference type="OrthoDB" id="1103805at2759"/>
<dbReference type="Pfam" id="PF07714">
    <property type="entry name" value="PK_Tyr_Ser-Thr"/>
    <property type="match status" value="1"/>
</dbReference>
<dbReference type="Gene3D" id="1.10.510.10">
    <property type="entry name" value="Transferase(Phosphotransferase) domain 1"/>
    <property type="match status" value="1"/>
</dbReference>
<feature type="domain" description="Protein kinase" evidence="2">
    <location>
        <begin position="1"/>
        <end position="138"/>
    </location>
</feature>
<evidence type="ECO:0000313" key="4">
    <source>
        <dbReference type="Proteomes" id="UP000325577"/>
    </source>
</evidence>
<dbReference type="GO" id="GO:0005524">
    <property type="term" value="F:ATP binding"/>
    <property type="evidence" value="ECO:0007669"/>
    <property type="project" value="InterPro"/>
</dbReference>
<dbReference type="PANTHER" id="PTHR48055:SF55">
    <property type="entry name" value="PROTEIN KINASE DOMAIN-CONTAINING PROTEIN"/>
    <property type="match status" value="1"/>
</dbReference>
<dbReference type="InterPro" id="IPR000719">
    <property type="entry name" value="Prot_kinase_dom"/>
</dbReference>
<reference evidence="3 4" key="1">
    <citation type="submission" date="2019-09" db="EMBL/GenBank/DDBJ databases">
        <title>A chromosome-level genome assembly of the Chinese tupelo Nyssa sinensis.</title>
        <authorList>
            <person name="Yang X."/>
            <person name="Kang M."/>
            <person name="Yang Y."/>
            <person name="Xiong H."/>
            <person name="Wang M."/>
            <person name="Zhang Z."/>
            <person name="Wang Z."/>
            <person name="Wu H."/>
            <person name="Ma T."/>
            <person name="Liu J."/>
            <person name="Xi Z."/>
        </authorList>
    </citation>
    <scope>NUCLEOTIDE SEQUENCE [LARGE SCALE GENOMIC DNA]</scope>
    <source>
        <strain evidence="3">J267</strain>
        <tissue evidence="3">Leaf</tissue>
    </source>
</reference>
<dbReference type="InterPro" id="IPR011009">
    <property type="entry name" value="Kinase-like_dom_sf"/>
</dbReference>
<dbReference type="PROSITE" id="PS50011">
    <property type="entry name" value="PROTEIN_KINASE_DOM"/>
    <property type="match status" value="1"/>
</dbReference>
<gene>
    <name evidence="3" type="ORF">F0562_035089</name>
</gene>
<dbReference type="Proteomes" id="UP000325577">
    <property type="component" value="Linkage Group LG21"/>
</dbReference>
<keyword evidence="4" id="KW-1185">Reference proteome</keyword>